<dbReference type="Gene3D" id="3.30.460.10">
    <property type="entry name" value="Beta Polymerase, domain 2"/>
    <property type="match status" value="1"/>
</dbReference>
<comment type="caution">
    <text evidence="2">The sequence shown here is derived from an EMBL/GenBank/DDBJ whole genome shotgun (WGS) entry which is preliminary data.</text>
</comment>
<proteinExistence type="predicted"/>
<evidence type="ECO:0000259" key="1">
    <source>
        <dbReference type="Pfam" id="PF18765"/>
    </source>
</evidence>
<dbReference type="EMBL" id="ADZX01000509">
    <property type="protein sequence ID" value="EFK96348.1"/>
    <property type="molecule type" value="Genomic_DNA"/>
</dbReference>
<dbReference type="AlphaFoldDB" id="D9PJD3"/>
<protein>
    <submittedName>
        <fullName evidence="2">Transcriptional regulator</fullName>
    </submittedName>
</protein>
<gene>
    <name evidence="2" type="ORF">LDC_1642</name>
</gene>
<accession>D9PJD3</accession>
<evidence type="ECO:0000313" key="2">
    <source>
        <dbReference type="EMBL" id="EFK96348.1"/>
    </source>
</evidence>
<dbReference type="InterPro" id="IPR043519">
    <property type="entry name" value="NT_sf"/>
</dbReference>
<organism evidence="2">
    <name type="scientific">sediment metagenome</name>
    <dbReference type="NCBI Taxonomy" id="749907"/>
    <lineage>
        <taxon>unclassified sequences</taxon>
        <taxon>metagenomes</taxon>
        <taxon>ecological metagenomes</taxon>
    </lineage>
</organism>
<reference evidence="2" key="2">
    <citation type="journal article" date="2011" name="Microb. Ecol.">
        <title>Taxonomic and Functional Metagenomic Profiling of the Microbial Community in the Anoxic Sediment of a Sub-saline Shallow Lake (Laguna de Carrizo, Central Spain).</title>
        <authorList>
            <person name="Ferrer M."/>
            <person name="Guazzaroni M.E."/>
            <person name="Richter M."/>
            <person name="Garcia-Salamanca A."/>
            <person name="Yarza P."/>
            <person name="Suarez-Suarez A."/>
            <person name="Solano J."/>
            <person name="Alcaide M."/>
            <person name="van Dillewijn P."/>
            <person name="Molina-Henares M.A."/>
            <person name="Lopez-Cortes N."/>
            <person name="Al-Ramahi Y."/>
            <person name="Guerrero C."/>
            <person name="Acosta A."/>
            <person name="de Eugenio L.I."/>
            <person name="Martinez V."/>
            <person name="Marques S."/>
            <person name="Rojo F."/>
            <person name="Santero E."/>
            <person name="Genilloud O."/>
            <person name="Perez-Perez J."/>
            <person name="Rossello-Mora R."/>
            <person name="Ramos J.L."/>
        </authorList>
    </citation>
    <scope>NUCLEOTIDE SEQUENCE</scope>
</reference>
<dbReference type="Pfam" id="PF18765">
    <property type="entry name" value="Polbeta"/>
    <property type="match status" value="1"/>
</dbReference>
<sequence length="194" mass="22501">MKTPFVQKKYLKLYEETAKNKIIEVLFKYPEKEFSLSDLAKEAGVAKANIGNILNEFQEAELITIEKLSKIWRIKSNQTNWLFIRSKIVYNLGFVYKSGLVEFFIEHFKNPKAILLFGSFRKGEDLTNSDIDIAIESNELRDYQTIGLGELTEFEKIIGRKIQIHLFNRANIDDGLFNNIANGILLWGFLEVKK</sequence>
<feature type="domain" description="Polymerase beta nucleotidyltransferase" evidence="1">
    <location>
        <begin position="105"/>
        <end position="186"/>
    </location>
</feature>
<dbReference type="SUPFAM" id="SSF81301">
    <property type="entry name" value="Nucleotidyltransferase"/>
    <property type="match status" value="1"/>
</dbReference>
<dbReference type="InterPro" id="IPR041633">
    <property type="entry name" value="Polbeta"/>
</dbReference>
<name>D9PJD3_9ZZZZ</name>
<dbReference type="CDD" id="cd05403">
    <property type="entry name" value="NT_KNTase_like"/>
    <property type="match status" value="1"/>
</dbReference>
<reference evidence="2" key="1">
    <citation type="submission" date="2010-07" db="EMBL/GenBank/DDBJ databases">
        <authorList>
            <consortium name="CONSOLIDER consortium CSD2007-00005"/>
            <person name="Guazzaroni M.-E."/>
            <person name="Richter M."/>
            <person name="Garcia-Salamanca A."/>
            <person name="Yarza P."/>
            <person name="Ferrer M."/>
        </authorList>
    </citation>
    <scope>NUCLEOTIDE SEQUENCE</scope>
</reference>